<dbReference type="AlphaFoldDB" id="A0A9N8EYU6"/>
<gene>
    <name evidence="1" type="ORF">SEMRO_2171_G317470.1</name>
</gene>
<dbReference type="Proteomes" id="UP001153069">
    <property type="component" value="Unassembled WGS sequence"/>
</dbReference>
<keyword evidence="2" id="KW-1185">Reference proteome</keyword>
<reference evidence="1" key="1">
    <citation type="submission" date="2020-06" db="EMBL/GenBank/DDBJ databases">
        <authorList>
            <consortium name="Plant Systems Biology data submission"/>
        </authorList>
    </citation>
    <scope>NUCLEOTIDE SEQUENCE</scope>
    <source>
        <strain evidence="1">D6</strain>
    </source>
</reference>
<accession>A0A9N8EYU6</accession>
<comment type="caution">
    <text evidence="1">The sequence shown here is derived from an EMBL/GenBank/DDBJ whole genome shotgun (WGS) entry which is preliminary data.</text>
</comment>
<evidence type="ECO:0000313" key="2">
    <source>
        <dbReference type="Proteomes" id="UP001153069"/>
    </source>
</evidence>
<dbReference type="EMBL" id="CAICTM010002169">
    <property type="protein sequence ID" value="CAB9528199.1"/>
    <property type="molecule type" value="Genomic_DNA"/>
</dbReference>
<proteinExistence type="predicted"/>
<sequence length="611" mass="70222">MNLFRRTSNKRAAEEVGELLIHLHLQSAANGSTPRTTELLPQLLKKLSQNPRLTRLSYASAWRQRNVFPPIWHFLQVPNVPLDSLQSLCKLTSKGKLNADLQTWSLLHWACEDPNLAPEVMEFLARQAPYLLQSRAGRGHIPLHLAMQNNVPAGTLILLLELYPDPIQWHTTWSLAVLTGQPPELLEYMGRRYNSENLWLEDSRIPELLRLPMTAPRAHGFNSVLTRLDSVSFKTITWDVEGFTVFMQALETNTSISEVAFLKLPDLRDCSIGQQVPAWQAFRRMLQTNKALKSLGLQWVSEKDMAQWEMWLQMIQKELEGKVALSSLKLDVIWSNVVGTDHRKETTFQWMLWAGFERRKSYHLVNCDFRFHLKLIRRVFRSLDLLWLEVDTRNQNALNDSHREKLASGIVSLLSDSHVAVKELVLNNLNIDVVAVFDALRTNQSLQKFRALNWPDEEDESKSDRVTCACVDLLKLHNRTLTAASPWDSFDPRVQHYLQLNEMGRANAQAGEDMSQLLCNVFAKRIRDHGCPDQFLQNMLYGLLRESPGLWCHTAAWNSSLLAARCWPSSLETNSSSSSDSCMSACNDHFEATGKERAQQRRWCFLPFRRK</sequence>
<evidence type="ECO:0000313" key="1">
    <source>
        <dbReference type="EMBL" id="CAB9528199.1"/>
    </source>
</evidence>
<protein>
    <submittedName>
        <fullName evidence="1">Uncharacterized protein</fullName>
    </submittedName>
</protein>
<organism evidence="1 2">
    <name type="scientific">Seminavis robusta</name>
    <dbReference type="NCBI Taxonomy" id="568900"/>
    <lineage>
        <taxon>Eukaryota</taxon>
        <taxon>Sar</taxon>
        <taxon>Stramenopiles</taxon>
        <taxon>Ochrophyta</taxon>
        <taxon>Bacillariophyta</taxon>
        <taxon>Bacillariophyceae</taxon>
        <taxon>Bacillariophycidae</taxon>
        <taxon>Naviculales</taxon>
        <taxon>Naviculaceae</taxon>
        <taxon>Seminavis</taxon>
    </lineage>
</organism>
<name>A0A9N8EYU6_9STRA</name>
<dbReference type="SUPFAM" id="SSF52047">
    <property type="entry name" value="RNI-like"/>
    <property type="match status" value="1"/>
</dbReference>